<keyword evidence="1" id="KW-0812">Transmembrane</keyword>
<sequence>MTATLETPATTTRTPLPGARMLRRTVWLIVVAAVSAFGYGSLVLASKGGGVGPEVFVDGNGNHVDANGNPTDATQTSVNVVMHASPVIYVLIAAIALGAIAVVLRRAPDEASVVRILTRAMFVAPAVALIAVIVAYAWFRAIPIDYWVQPGWHVAPFPFGSVEVTQSTS</sequence>
<evidence type="ECO:0000256" key="1">
    <source>
        <dbReference type="SAM" id="Phobius"/>
    </source>
</evidence>
<protein>
    <submittedName>
        <fullName evidence="2">Uncharacterized protein</fullName>
    </submittedName>
</protein>
<dbReference type="RefSeq" id="WP_344776040.1">
    <property type="nucleotide sequence ID" value="NZ_BAABBX010000014.1"/>
</dbReference>
<evidence type="ECO:0000313" key="3">
    <source>
        <dbReference type="Proteomes" id="UP001500213"/>
    </source>
</evidence>
<accession>A0ABP8ATP2</accession>
<keyword evidence="3" id="KW-1185">Reference proteome</keyword>
<feature type="transmembrane region" description="Helical" evidence="1">
    <location>
        <begin position="87"/>
        <end position="104"/>
    </location>
</feature>
<name>A0ABP8ATP2_9MICO</name>
<feature type="transmembrane region" description="Helical" evidence="1">
    <location>
        <begin position="116"/>
        <end position="139"/>
    </location>
</feature>
<comment type="caution">
    <text evidence="2">The sequence shown here is derived from an EMBL/GenBank/DDBJ whole genome shotgun (WGS) entry which is preliminary data.</text>
</comment>
<keyword evidence="1" id="KW-0472">Membrane</keyword>
<reference evidence="3" key="1">
    <citation type="journal article" date="2019" name="Int. J. Syst. Evol. Microbiol.">
        <title>The Global Catalogue of Microorganisms (GCM) 10K type strain sequencing project: providing services to taxonomists for standard genome sequencing and annotation.</title>
        <authorList>
            <consortium name="The Broad Institute Genomics Platform"/>
            <consortium name="The Broad Institute Genome Sequencing Center for Infectious Disease"/>
            <person name="Wu L."/>
            <person name="Ma J."/>
        </authorList>
    </citation>
    <scope>NUCLEOTIDE SEQUENCE [LARGE SCALE GENOMIC DNA]</scope>
    <source>
        <strain evidence="3">JCM 17593</strain>
    </source>
</reference>
<dbReference type="EMBL" id="BAABBX010000014">
    <property type="protein sequence ID" value="GAA4189739.1"/>
    <property type="molecule type" value="Genomic_DNA"/>
</dbReference>
<evidence type="ECO:0000313" key="2">
    <source>
        <dbReference type="EMBL" id="GAA4189739.1"/>
    </source>
</evidence>
<organism evidence="2 3">
    <name type="scientific">Gryllotalpicola kribbensis</name>
    <dbReference type="NCBI Taxonomy" id="993084"/>
    <lineage>
        <taxon>Bacteria</taxon>
        <taxon>Bacillati</taxon>
        <taxon>Actinomycetota</taxon>
        <taxon>Actinomycetes</taxon>
        <taxon>Micrococcales</taxon>
        <taxon>Microbacteriaceae</taxon>
        <taxon>Gryllotalpicola</taxon>
    </lineage>
</organism>
<feature type="transmembrane region" description="Helical" evidence="1">
    <location>
        <begin position="26"/>
        <end position="45"/>
    </location>
</feature>
<proteinExistence type="predicted"/>
<gene>
    <name evidence="2" type="ORF">GCM10022288_18030</name>
</gene>
<dbReference type="Proteomes" id="UP001500213">
    <property type="component" value="Unassembled WGS sequence"/>
</dbReference>
<keyword evidence="1" id="KW-1133">Transmembrane helix</keyword>